<feature type="binding site" evidence="5">
    <location>
        <position position="144"/>
    </location>
    <ligand>
        <name>AMP</name>
        <dbReference type="ChEBI" id="CHEBI:456215"/>
    </ligand>
</feature>
<comment type="domain">
    <text evidence="5">Consists of three domains, a large central CORE domain and two small peripheral domains, NMPbind and LID, which undergo movements during catalysis. The LID domain closes over the site of phosphoryl transfer upon ATP binding. Assembling and dissambling the active center during each catalytic cycle provides an effective means to prevent ATP hydrolysis.</text>
</comment>
<dbReference type="InterPro" id="IPR033690">
    <property type="entry name" value="Adenylat_kinase_CS"/>
</dbReference>
<keyword evidence="1 5" id="KW-0808">Transferase</keyword>
<dbReference type="RefSeq" id="WP_040731468.1">
    <property type="nucleotide sequence ID" value="NZ_QJKF01000003.1"/>
</dbReference>
<name>A0A318K4R9_9NOCA</name>
<reference evidence="8 9" key="1">
    <citation type="submission" date="2018-05" db="EMBL/GenBank/DDBJ databases">
        <title>Genomic Encyclopedia of Type Strains, Phase IV (KMG-IV): sequencing the most valuable type-strain genomes for metagenomic binning, comparative biology and taxonomic classification.</title>
        <authorList>
            <person name="Goeker M."/>
        </authorList>
    </citation>
    <scope>NUCLEOTIDE SEQUENCE [LARGE SCALE GENOMIC DNA]</scope>
    <source>
        <strain evidence="8 9">DSM 44704</strain>
    </source>
</reference>
<dbReference type="UniPathway" id="UPA00588">
    <property type="reaction ID" value="UER00649"/>
</dbReference>
<dbReference type="Proteomes" id="UP000247569">
    <property type="component" value="Unassembled WGS sequence"/>
</dbReference>
<evidence type="ECO:0000313" key="9">
    <source>
        <dbReference type="Proteomes" id="UP000247569"/>
    </source>
</evidence>
<keyword evidence="2 5" id="KW-0545">Nucleotide biosynthesis</keyword>
<comment type="caution">
    <text evidence="8">The sequence shown here is derived from an EMBL/GenBank/DDBJ whole genome shotgun (WGS) entry which is preliminary data.</text>
</comment>
<feature type="binding site" evidence="5">
    <location>
        <begin position="10"/>
        <end position="15"/>
    </location>
    <ligand>
        <name>ATP</name>
        <dbReference type="ChEBI" id="CHEBI:30616"/>
    </ligand>
</feature>
<comment type="caution">
    <text evidence="5">Lacks conserved residue(s) required for the propagation of feature annotation.</text>
</comment>
<sequence length="185" mass="20189">MRVVLLGPPGAGKGTQAVLLSEKLGVPHISTGDLFRANISQQTLLGREAQKYMDAGDLVPSDVTNRMVEARVNETDAANGFVLDGYPRTVDQADALEKILAEMDKKLDAVLSFDVPESIVIERLVERGRTSGRSDDNAEIIHNRMVVYRDETAPLLEHYDGLVVQVDAVGTIDEVHARVLQALGR</sequence>
<dbReference type="GO" id="GO:0004017">
    <property type="term" value="F:AMP kinase activity"/>
    <property type="evidence" value="ECO:0007669"/>
    <property type="project" value="UniProtKB-UniRule"/>
</dbReference>
<dbReference type="CDD" id="cd01428">
    <property type="entry name" value="ADK"/>
    <property type="match status" value="1"/>
</dbReference>
<dbReference type="PROSITE" id="PS00113">
    <property type="entry name" value="ADENYLATE_KINASE"/>
    <property type="match status" value="1"/>
</dbReference>
<keyword evidence="9" id="KW-1185">Reference proteome</keyword>
<comment type="subunit">
    <text evidence="5 7">Monomer.</text>
</comment>
<dbReference type="NCBIfam" id="NF011101">
    <property type="entry name" value="PRK14528.1"/>
    <property type="match status" value="1"/>
</dbReference>
<evidence type="ECO:0000313" key="8">
    <source>
        <dbReference type="EMBL" id="PXX66609.1"/>
    </source>
</evidence>
<feature type="binding site" evidence="5">
    <location>
        <position position="133"/>
    </location>
    <ligand>
        <name>AMP</name>
        <dbReference type="ChEBI" id="CHEBI:456215"/>
    </ligand>
</feature>
<dbReference type="GO" id="GO:0005524">
    <property type="term" value="F:ATP binding"/>
    <property type="evidence" value="ECO:0007669"/>
    <property type="project" value="UniProtKB-UniRule"/>
</dbReference>
<feature type="binding site" evidence="5">
    <location>
        <position position="170"/>
    </location>
    <ligand>
        <name>ATP</name>
        <dbReference type="ChEBI" id="CHEBI:30616"/>
    </ligand>
</feature>
<dbReference type="InterPro" id="IPR000850">
    <property type="entry name" value="Adenylat/UMP-CMP_kin"/>
</dbReference>
<dbReference type="GO" id="GO:0044209">
    <property type="term" value="P:AMP salvage"/>
    <property type="evidence" value="ECO:0007669"/>
    <property type="project" value="UniProtKB-UniRule"/>
</dbReference>
<evidence type="ECO:0000256" key="3">
    <source>
        <dbReference type="ARBA" id="ARBA00022741"/>
    </source>
</evidence>
<dbReference type="InterPro" id="IPR006259">
    <property type="entry name" value="Adenyl_kin_sub"/>
</dbReference>
<comment type="function">
    <text evidence="5">Catalyzes the reversible transfer of the terminal phosphate group between ATP and AMP. Plays an important role in cellular energy homeostasis and in adenine nucleotide metabolism.</text>
</comment>
<dbReference type="HAMAP" id="MF_00235">
    <property type="entry name" value="Adenylate_kinase_Adk"/>
    <property type="match status" value="1"/>
</dbReference>
<feature type="binding site" evidence="5">
    <location>
        <position position="36"/>
    </location>
    <ligand>
        <name>AMP</name>
        <dbReference type="ChEBI" id="CHEBI:456215"/>
    </ligand>
</feature>
<feature type="binding site" evidence="5">
    <location>
        <position position="31"/>
    </location>
    <ligand>
        <name>AMP</name>
        <dbReference type="ChEBI" id="CHEBI:456215"/>
    </ligand>
</feature>
<evidence type="ECO:0000256" key="7">
    <source>
        <dbReference type="RuleBase" id="RU003331"/>
    </source>
</evidence>
<proteinExistence type="inferred from homology"/>
<evidence type="ECO:0000256" key="1">
    <source>
        <dbReference type="ARBA" id="ARBA00022679"/>
    </source>
</evidence>
<comment type="subcellular location">
    <subcellularLocation>
        <location evidence="5 7">Cytoplasm</location>
    </subcellularLocation>
</comment>
<dbReference type="EMBL" id="QJKF01000003">
    <property type="protein sequence ID" value="PXX66609.1"/>
    <property type="molecule type" value="Genomic_DNA"/>
</dbReference>
<keyword evidence="4 5" id="KW-0418">Kinase</keyword>
<feature type="binding site" evidence="5">
    <location>
        <begin position="57"/>
        <end position="59"/>
    </location>
    <ligand>
        <name>AMP</name>
        <dbReference type="ChEBI" id="CHEBI:456215"/>
    </ligand>
</feature>
<protein>
    <recommendedName>
        <fullName evidence="5 7">Adenylate kinase</fullName>
        <shortName evidence="5">AK</shortName>
        <ecNumber evidence="5 7">2.7.4.3</ecNumber>
    </recommendedName>
    <alternativeName>
        <fullName evidence="5">ATP-AMP transphosphorylase</fullName>
    </alternativeName>
    <alternativeName>
        <fullName evidence="5">ATP:AMP phosphotransferase</fullName>
    </alternativeName>
    <alternativeName>
        <fullName evidence="5">Adenylate monophosphate kinase</fullName>
    </alternativeName>
</protein>
<dbReference type="NCBIfam" id="NF011104">
    <property type="entry name" value="PRK14531.1"/>
    <property type="match status" value="1"/>
</dbReference>
<dbReference type="EC" id="2.7.4.3" evidence="5 7"/>
<accession>A0A318K4R9</accession>
<feature type="binding site" evidence="5">
    <location>
        <position position="127"/>
    </location>
    <ligand>
        <name>ATP</name>
        <dbReference type="ChEBI" id="CHEBI:30616"/>
    </ligand>
</feature>
<feature type="binding site" evidence="5">
    <location>
        <position position="92"/>
    </location>
    <ligand>
        <name>AMP</name>
        <dbReference type="ChEBI" id="CHEBI:456215"/>
    </ligand>
</feature>
<dbReference type="NCBIfam" id="TIGR01351">
    <property type="entry name" value="adk"/>
    <property type="match status" value="1"/>
</dbReference>
<comment type="similarity">
    <text evidence="5 6">Belongs to the adenylate kinase family.</text>
</comment>
<dbReference type="GO" id="GO:0005737">
    <property type="term" value="C:cytoplasm"/>
    <property type="evidence" value="ECO:0007669"/>
    <property type="project" value="UniProtKB-SubCell"/>
</dbReference>
<dbReference type="OrthoDB" id="9805030at2"/>
<dbReference type="NCBIfam" id="NF011100">
    <property type="entry name" value="PRK14527.1"/>
    <property type="match status" value="1"/>
</dbReference>
<dbReference type="PANTHER" id="PTHR23359">
    <property type="entry name" value="NUCLEOTIDE KINASE"/>
    <property type="match status" value="1"/>
</dbReference>
<dbReference type="NCBIfam" id="NF001381">
    <property type="entry name" value="PRK00279.1-3"/>
    <property type="match status" value="1"/>
</dbReference>
<dbReference type="NCBIfam" id="NF011105">
    <property type="entry name" value="PRK14532.1"/>
    <property type="match status" value="1"/>
</dbReference>
<evidence type="ECO:0000256" key="5">
    <source>
        <dbReference type="HAMAP-Rule" id="MF_00235"/>
    </source>
</evidence>
<evidence type="ECO:0000256" key="4">
    <source>
        <dbReference type="ARBA" id="ARBA00022777"/>
    </source>
</evidence>
<gene>
    <name evidence="5" type="primary">adk</name>
    <name evidence="8" type="ORF">DFR70_103358</name>
</gene>
<organism evidence="8 9">
    <name type="scientific">Nocardia tenerifensis</name>
    <dbReference type="NCBI Taxonomy" id="228006"/>
    <lineage>
        <taxon>Bacteria</taxon>
        <taxon>Bacillati</taxon>
        <taxon>Actinomycetota</taxon>
        <taxon>Actinomycetes</taxon>
        <taxon>Mycobacteriales</taxon>
        <taxon>Nocardiaceae</taxon>
        <taxon>Nocardia</taxon>
    </lineage>
</organism>
<keyword evidence="5 7" id="KW-0067">ATP-binding</keyword>
<comment type="pathway">
    <text evidence="5">Purine metabolism; AMP biosynthesis via salvage pathway; AMP from ADP: step 1/1.</text>
</comment>
<evidence type="ECO:0000256" key="6">
    <source>
        <dbReference type="RuleBase" id="RU003330"/>
    </source>
</evidence>
<feature type="binding site" evidence="5">
    <location>
        <begin position="85"/>
        <end position="88"/>
    </location>
    <ligand>
        <name>AMP</name>
        <dbReference type="ChEBI" id="CHEBI:456215"/>
    </ligand>
</feature>
<dbReference type="AlphaFoldDB" id="A0A318K4R9"/>
<keyword evidence="5" id="KW-0963">Cytoplasm</keyword>
<feature type="region of interest" description="NMP" evidence="5">
    <location>
        <begin position="30"/>
        <end position="59"/>
    </location>
</feature>
<dbReference type="Gene3D" id="3.40.50.300">
    <property type="entry name" value="P-loop containing nucleotide triphosphate hydrolases"/>
    <property type="match status" value="1"/>
</dbReference>
<evidence type="ECO:0000256" key="2">
    <source>
        <dbReference type="ARBA" id="ARBA00022727"/>
    </source>
</evidence>
<keyword evidence="3 5" id="KW-0547">Nucleotide-binding</keyword>
<dbReference type="PRINTS" id="PR00094">
    <property type="entry name" value="ADENYLTKNASE"/>
</dbReference>
<dbReference type="Pfam" id="PF00406">
    <property type="entry name" value="ADK"/>
    <property type="match status" value="1"/>
</dbReference>
<dbReference type="SUPFAM" id="SSF52540">
    <property type="entry name" value="P-loop containing nucleoside triphosphate hydrolases"/>
    <property type="match status" value="1"/>
</dbReference>
<comment type="catalytic activity">
    <reaction evidence="5 7">
        <text>AMP + ATP = 2 ADP</text>
        <dbReference type="Rhea" id="RHEA:12973"/>
        <dbReference type="ChEBI" id="CHEBI:30616"/>
        <dbReference type="ChEBI" id="CHEBI:456215"/>
        <dbReference type="ChEBI" id="CHEBI:456216"/>
        <dbReference type="EC" id="2.7.4.3"/>
    </reaction>
</comment>
<dbReference type="InterPro" id="IPR027417">
    <property type="entry name" value="P-loop_NTPase"/>
</dbReference>